<evidence type="ECO:0000313" key="12">
    <source>
        <dbReference type="EMBL" id="QNJ44862.1"/>
    </source>
</evidence>
<evidence type="ECO:0000256" key="4">
    <source>
        <dbReference type="ARBA" id="ARBA00022763"/>
    </source>
</evidence>
<keyword evidence="5 10" id="KW-0863">Zinc-finger</keyword>
<evidence type="ECO:0000256" key="5">
    <source>
        <dbReference type="ARBA" id="ARBA00022771"/>
    </source>
</evidence>
<dbReference type="InterPro" id="IPR013083">
    <property type="entry name" value="Znf_RING/FYVE/PHD"/>
</dbReference>
<accession>A0A7G8KP79</accession>
<keyword evidence="8" id="KW-0539">Nucleus</keyword>
<dbReference type="EMBL" id="MN698969">
    <property type="protein sequence ID" value="QNJ44862.1"/>
    <property type="molecule type" value="mRNA"/>
</dbReference>
<dbReference type="OrthoDB" id="6105938at2759"/>
<dbReference type="Pfam" id="PF00097">
    <property type="entry name" value="zf-C3HC4"/>
    <property type="match status" value="1"/>
</dbReference>
<evidence type="ECO:0000256" key="8">
    <source>
        <dbReference type="ARBA" id="ARBA00023242"/>
    </source>
</evidence>
<dbReference type="Gene3D" id="3.30.40.10">
    <property type="entry name" value="Zinc/RING finger domain, C3HC4 (zinc finger)"/>
    <property type="match status" value="1"/>
</dbReference>
<keyword evidence="3" id="KW-0677">Repeat</keyword>
<dbReference type="InterPro" id="IPR017907">
    <property type="entry name" value="Znf_RING_CS"/>
</dbReference>
<dbReference type="InterPro" id="IPR018957">
    <property type="entry name" value="Znf_C3HC4_RING-type"/>
</dbReference>
<dbReference type="GO" id="GO:0005634">
    <property type="term" value="C:nucleus"/>
    <property type="evidence" value="ECO:0007669"/>
    <property type="project" value="UniProtKB-SubCell"/>
</dbReference>
<dbReference type="GO" id="GO:0006281">
    <property type="term" value="P:DNA repair"/>
    <property type="evidence" value="ECO:0007669"/>
    <property type="project" value="UniProtKB-KW"/>
</dbReference>
<dbReference type="PROSITE" id="PS50089">
    <property type="entry name" value="ZF_RING_2"/>
    <property type="match status" value="1"/>
</dbReference>
<gene>
    <name evidence="12" type="primary">BRCA1</name>
</gene>
<dbReference type="InterPro" id="IPR001841">
    <property type="entry name" value="Znf_RING"/>
</dbReference>
<dbReference type="GO" id="GO:0008270">
    <property type="term" value="F:zinc ion binding"/>
    <property type="evidence" value="ECO:0007669"/>
    <property type="project" value="UniProtKB-KW"/>
</dbReference>
<dbReference type="PANTHER" id="PTHR13763:SF0">
    <property type="entry name" value="BREAST CANCER TYPE 1 SUSCEPTIBILITY PROTEIN"/>
    <property type="match status" value="1"/>
</dbReference>
<keyword evidence="4" id="KW-0227">DNA damage</keyword>
<evidence type="ECO:0000256" key="10">
    <source>
        <dbReference type="PROSITE-ProRule" id="PRU00175"/>
    </source>
</evidence>
<dbReference type="SUPFAM" id="SSF57850">
    <property type="entry name" value="RING/U-box"/>
    <property type="match status" value="1"/>
</dbReference>
<dbReference type="AlphaFoldDB" id="A0A7G8KP79"/>
<evidence type="ECO:0000256" key="2">
    <source>
        <dbReference type="ARBA" id="ARBA00022723"/>
    </source>
</evidence>
<comment type="subcellular location">
    <subcellularLocation>
        <location evidence="1">Nucleus</location>
    </subcellularLocation>
</comment>
<evidence type="ECO:0000256" key="1">
    <source>
        <dbReference type="ARBA" id="ARBA00004123"/>
    </source>
</evidence>
<evidence type="ECO:0000256" key="7">
    <source>
        <dbReference type="ARBA" id="ARBA00023204"/>
    </source>
</evidence>
<dbReference type="PeptideAtlas" id="A0A7G8KP79"/>
<keyword evidence="9" id="KW-0131">Cell cycle</keyword>
<proteinExistence type="evidence at transcript level"/>
<protein>
    <submittedName>
        <fullName evidence="12">Truncated breast and ovarian cancer susceptibility protein 1</fullName>
    </submittedName>
</protein>
<organism evidence="12">
    <name type="scientific">Homo sapiens</name>
    <name type="common">Human</name>
    <dbReference type="NCBI Taxonomy" id="9606"/>
    <lineage>
        <taxon>Eukaryota</taxon>
        <taxon>Metazoa</taxon>
        <taxon>Chordata</taxon>
        <taxon>Craniata</taxon>
        <taxon>Vertebrata</taxon>
        <taxon>Euteleostomi</taxon>
        <taxon>Mammalia</taxon>
        <taxon>Eutheria</taxon>
        <taxon>Euarchontoglires</taxon>
        <taxon>Primates</taxon>
        <taxon>Haplorrhini</taxon>
        <taxon>Catarrhini</taxon>
        <taxon>Hominidae</taxon>
        <taxon>Homo</taxon>
    </lineage>
</organism>
<reference evidence="12" key="1">
    <citation type="submission" date="2019-11" db="EMBL/GenBank/DDBJ databases">
        <title>Full spectrum of BRCA1 and BRCA2 deleterious mutations in Hong Kong.</title>
        <authorList>
            <person name="Kwong A."/>
            <person name="Shin V.Y."/>
            <person name="Law F.B.F."/>
            <person name="Au T."/>
            <person name="Ho C.Y.S."/>
            <person name="Chan T.L."/>
            <person name="Ma E.S.K."/>
        </authorList>
    </citation>
    <scope>NUCLEOTIDE SEQUENCE</scope>
    <source>
        <strain evidence="12">TWH-2159-0-1</strain>
    </source>
</reference>
<dbReference type="PANTHER" id="PTHR13763">
    <property type="entry name" value="BREAST CANCER TYPE 1 SUSCEPTIBILITY PROTEIN BRCA1"/>
    <property type="match status" value="1"/>
</dbReference>
<evidence type="ECO:0000256" key="3">
    <source>
        <dbReference type="ARBA" id="ARBA00022737"/>
    </source>
</evidence>
<sequence length="166" mass="19055">MDLSALRVEEVQNVINAMQKILECPICLELIKEPVSTKCDHIFCKFCMLKLLNQKKGPSQCPLCKNDITKRSLQESTRFSQLVEELLKIICAFQLDTGLEYANSYNFAKKENNSPEHLKDEVSIIQSMGYRNRAKRLLQSEPENPSLILHAETSQPEERAFTVSFM</sequence>
<dbReference type="SMART" id="SM00184">
    <property type="entry name" value="RING"/>
    <property type="match status" value="1"/>
</dbReference>
<name>A0A7G8KP79_HUMAN</name>
<keyword evidence="2" id="KW-0479">Metal-binding</keyword>
<keyword evidence="6" id="KW-0862">Zinc</keyword>
<dbReference type="CDD" id="cd16498">
    <property type="entry name" value="RING-HC_BRCA1"/>
    <property type="match status" value="1"/>
</dbReference>
<evidence type="ECO:0000256" key="9">
    <source>
        <dbReference type="ARBA" id="ARBA00023306"/>
    </source>
</evidence>
<dbReference type="PROSITE" id="PS00518">
    <property type="entry name" value="ZF_RING_1"/>
    <property type="match status" value="1"/>
</dbReference>
<dbReference type="InterPro" id="IPR031099">
    <property type="entry name" value="BRCA1-associated"/>
</dbReference>
<keyword evidence="7" id="KW-0234">DNA repair</keyword>
<feature type="domain" description="RING-type" evidence="11">
    <location>
        <begin position="24"/>
        <end position="65"/>
    </location>
</feature>
<evidence type="ECO:0000259" key="11">
    <source>
        <dbReference type="PROSITE" id="PS50089"/>
    </source>
</evidence>
<evidence type="ECO:0000256" key="6">
    <source>
        <dbReference type="ARBA" id="ARBA00022833"/>
    </source>
</evidence>
<dbReference type="FunFam" id="3.30.40.10:FF:000213">
    <property type="entry name" value="Breast cancer type 1 susceptibility protein homolog"/>
    <property type="match status" value="1"/>
</dbReference>